<evidence type="ECO:0000256" key="2">
    <source>
        <dbReference type="SAM" id="MobiDB-lite"/>
    </source>
</evidence>
<feature type="compositionally biased region" description="Polar residues" evidence="2">
    <location>
        <begin position="59"/>
        <end position="75"/>
    </location>
</feature>
<feature type="compositionally biased region" description="Polar residues" evidence="2">
    <location>
        <begin position="18"/>
        <end position="28"/>
    </location>
</feature>
<organism evidence="3 4">
    <name type="scientific">Alternaria atra</name>
    <dbReference type="NCBI Taxonomy" id="119953"/>
    <lineage>
        <taxon>Eukaryota</taxon>
        <taxon>Fungi</taxon>
        <taxon>Dikarya</taxon>
        <taxon>Ascomycota</taxon>
        <taxon>Pezizomycotina</taxon>
        <taxon>Dothideomycetes</taxon>
        <taxon>Pleosporomycetidae</taxon>
        <taxon>Pleosporales</taxon>
        <taxon>Pleosporineae</taxon>
        <taxon>Pleosporaceae</taxon>
        <taxon>Alternaria</taxon>
        <taxon>Alternaria sect. Ulocladioides</taxon>
    </lineage>
</organism>
<evidence type="ECO:0000313" key="3">
    <source>
        <dbReference type="EMBL" id="CAG5188742.1"/>
    </source>
</evidence>
<feature type="region of interest" description="Disordered" evidence="2">
    <location>
        <begin position="160"/>
        <end position="243"/>
    </location>
</feature>
<feature type="coiled-coil region" evidence="1">
    <location>
        <begin position="619"/>
        <end position="646"/>
    </location>
</feature>
<feature type="region of interest" description="Disordered" evidence="2">
    <location>
        <begin position="811"/>
        <end position="834"/>
    </location>
</feature>
<comment type="caution">
    <text evidence="3">The sequence shown here is derived from an EMBL/GenBank/DDBJ whole genome shotgun (WGS) entry which is preliminary data.</text>
</comment>
<dbReference type="RefSeq" id="XP_043175602.1">
    <property type="nucleotide sequence ID" value="XM_043319667.1"/>
</dbReference>
<protein>
    <submittedName>
        <fullName evidence="3">Uncharacterized protein</fullName>
    </submittedName>
</protein>
<keyword evidence="4" id="KW-1185">Reference proteome</keyword>
<evidence type="ECO:0000313" key="4">
    <source>
        <dbReference type="Proteomes" id="UP000676310"/>
    </source>
</evidence>
<dbReference type="AlphaFoldDB" id="A0A8J2NC31"/>
<dbReference type="GeneID" id="67012360"/>
<feature type="region of interest" description="Disordered" evidence="2">
    <location>
        <begin position="59"/>
        <end position="97"/>
    </location>
</feature>
<feature type="compositionally biased region" description="Polar residues" evidence="2">
    <location>
        <begin position="811"/>
        <end position="826"/>
    </location>
</feature>
<feature type="compositionally biased region" description="Basic and acidic residues" evidence="2">
    <location>
        <begin position="227"/>
        <end position="238"/>
    </location>
</feature>
<accession>A0A8J2NC31</accession>
<proteinExistence type="predicted"/>
<feature type="compositionally biased region" description="Acidic residues" evidence="2">
    <location>
        <begin position="300"/>
        <end position="318"/>
    </location>
</feature>
<keyword evidence="1" id="KW-0175">Coiled coil</keyword>
<sequence>MEYHPDSRVDAGDDVANDATSSSPSANLPDNDLIPDSWFLYDDLDIDAISNADLHSNNSTLASSPPSIFPPSTNKKNGKAHSGLHPTNPFSSAYKPTAAPAPTLSPCPMDAHCIPPSPIRALTPTPSPRSARSSELLNARIASHEARTVEAAVRATARATARATTKLQSPSFDKNTRSSSATSLPKPIHNVVTQKFPESPSDPAKPDNSQEPHTTCNETLSNSSRTAEAKMTSREMGKGRRLSSISSQLSSFADFYVAATERFPESLNDAALESAGSEQVHGSPGPSRRRQVVLNGREEYDIEDEEGEWEKEEGEETPSPDLTPVSRFQIRGDDAMIAITLSASNSGRDNSKSLSWEDGRAKARSSCTSSRPSCLDLYDAQKEEEARSYWEDGLAEPKGVADKVVLADDENADPSYSRVNSQFSRSTIPARDEHSEPLNLSERKPDRHKVFQLYLSGFPKYEVDDVFFDRTERLNEEAKRRATCIDDPNADPTRPTCPERKNTKMPLHERLSNLLPSPSNFTPSLVPGGFTFGTWDYRPRDWSLRTIEMASIAPDLELGDDSLRARAAQYSANKKTIEMALGEDGILEADVLKCRLCHNVKVPGNMSHGPQSAANIERLQSLILAQHELRQDIERLEAKKRGVQASFSTLHMLPIRRRLGNALQRQSLANNVEQVRTKRITGTAEELTEVLIEESYPLDHELYRALASLDPVAEYLSKTPSMSIATANLATGESFPFADRARSRRPATRRSSSVYSDRSVRLKSGTATPHAVLKEPESTDGGDVPNLPQPVAHDRAAAYRIMQSVQKYHNIGRTSQRSAGNGSVDSESARTGRI</sequence>
<dbReference type="Proteomes" id="UP000676310">
    <property type="component" value="Unassembled WGS sequence"/>
</dbReference>
<feature type="region of interest" description="Disordered" evidence="2">
    <location>
        <begin position="412"/>
        <end position="440"/>
    </location>
</feature>
<feature type="compositionally biased region" description="Basic and acidic residues" evidence="2">
    <location>
        <begin position="430"/>
        <end position="440"/>
    </location>
</feature>
<dbReference type="EMBL" id="CAJRGZ010000032">
    <property type="protein sequence ID" value="CAG5188742.1"/>
    <property type="molecule type" value="Genomic_DNA"/>
</dbReference>
<reference evidence="3" key="1">
    <citation type="submission" date="2021-05" db="EMBL/GenBank/DDBJ databases">
        <authorList>
            <person name="Stam R."/>
        </authorList>
    </citation>
    <scope>NUCLEOTIDE SEQUENCE</scope>
    <source>
        <strain evidence="3">CS162</strain>
    </source>
</reference>
<evidence type="ECO:0000256" key="1">
    <source>
        <dbReference type="SAM" id="Coils"/>
    </source>
</evidence>
<feature type="compositionally biased region" description="Basic and acidic residues" evidence="2">
    <location>
        <begin position="1"/>
        <end position="11"/>
    </location>
</feature>
<dbReference type="OrthoDB" id="3695555at2759"/>
<gene>
    <name evidence="3" type="ORF">ALTATR162_LOCUS12022</name>
</gene>
<feature type="region of interest" description="Disordered" evidence="2">
    <location>
        <begin position="739"/>
        <end position="789"/>
    </location>
</feature>
<feature type="region of interest" description="Disordered" evidence="2">
    <location>
        <begin position="1"/>
        <end position="31"/>
    </location>
</feature>
<name>A0A8J2NC31_9PLEO</name>
<feature type="compositionally biased region" description="Polar residues" evidence="2">
    <location>
        <begin position="211"/>
        <end position="226"/>
    </location>
</feature>
<feature type="compositionally biased region" description="Polar residues" evidence="2">
    <location>
        <begin position="166"/>
        <end position="183"/>
    </location>
</feature>
<feature type="compositionally biased region" description="Polar residues" evidence="2">
    <location>
        <begin position="417"/>
        <end position="427"/>
    </location>
</feature>
<feature type="region of interest" description="Disordered" evidence="2">
    <location>
        <begin position="272"/>
        <end position="324"/>
    </location>
</feature>